<dbReference type="EMBL" id="JBIAZM010000002">
    <property type="protein sequence ID" value="MFF5198924.1"/>
    <property type="molecule type" value="Genomic_DNA"/>
</dbReference>
<dbReference type="Proteomes" id="UP001602287">
    <property type="component" value="Unassembled WGS sequence"/>
</dbReference>
<comment type="caution">
    <text evidence="1">The sequence shown here is derived from an EMBL/GenBank/DDBJ whole genome shotgun (WGS) entry which is preliminary data.</text>
</comment>
<evidence type="ECO:0000313" key="2">
    <source>
        <dbReference type="Proteomes" id="UP001602287"/>
    </source>
</evidence>
<organism evidence="1 2">
    <name type="scientific">Micromonospora parva</name>
    <dbReference type="NCBI Taxonomy" id="1464048"/>
    <lineage>
        <taxon>Bacteria</taxon>
        <taxon>Bacillati</taxon>
        <taxon>Actinomycetota</taxon>
        <taxon>Actinomycetes</taxon>
        <taxon>Micromonosporales</taxon>
        <taxon>Micromonosporaceae</taxon>
        <taxon>Micromonospora</taxon>
    </lineage>
</organism>
<keyword evidence="2" id="KW-1185">Reference proteome</keyword>
<reference evidence="1 2" key="1">
    <citation type="submission" date="2024-10" db="EMBL/GenBank/DDBJ databases">
        <title>The Natural Products Discovery Center: Release of the First 8490 Sequenced Strains for Exploring Actinobacteria Biosynthetic Diversity.</title>
        <authorList>
            <person name="Kalkreuter E."/>
            <person name="Kautsar S.A."/>
            <person name="Yang D."/>
            <person name="Bader C.D."/>
            <person name="Teijaro C.N."/>
            <person name="Fluegel L."/>
            <person name="Davis C.M."/>
            <person name="Simpson J.R."/>
            <person name="Lauterbach L."/>
            <person name="Steele A.D."/>
            <person name="Gui C."/>
            <person name="Meng S."/>
            <person name="Li G."/>
            <person name="Viehrig K."/>
            <person name="Ye F."/>
            <person name="Su P."/>
            <person name="Kiefer A.F."/>
            <person name="Nichols A."/>
            <person name="Cepeda A.J."/>
            <person name="Yan W."/>
            <person name="Fan B."/>
            <person name="Jiang Y."/>
            <person name="Adhikari A."/>
            <person name="Zheng C.-J."/>
            <person name="Schuster L."/>
            <person name="Cowan T.M."/>
            <person name="Smanski M.J."/>
            <person name="Chevrette M.G."/>
            <person name="De Carvalho L.P.S."/>
            <person name="Shen B."/>
        </authorList>
    </citation>
    <scope>NUCLEOTIDE SEQUENCE [LARGE SCALE GENOMIC DNA]</scope>
    <source>
        <strain evidence="1 2">NPDC000140</strain>
    </source>
</reference>
<sequence>MAAIAAGAFRRTPIERSDQRVAWDRADQASFAAGACHILAWVCRDSYSDRPTEIAGAPLLGQRQVFHTYAAWDGWAFDHSGWNPEPQLLAVNTDFEGQPLTRLKITEGLADFCQKHHYRMPNQYWRDPRPHARDYIGHYIPPWAQPLPALAPANAHLPRGHRLLTRPDQRQADASVGAVALILRRR</sequence>
<gene>
    <name evidence="1" type="ORF">ACFY3B_04870</name>
</gene>
<evidence type="ECO:0000313" key="1">
    <source>
        <dbReference type="EMBL" id="MFF5198924.1"/>
    </source>
</evidence>
<name>A0ABW6VMR0_9ACTN</name>
<proteinExistence type="predicted"/>
<protein>
    <submittedName>
        <fullName evidence="1">Uncharacterized protein</fullName>
    </submittedName>
</protein>
<dbReference type="RefSeq" id="WP_358135267.1">
    <property type="nucleotide sequence ID" value="NZ_JBEZDH010000004.1"/>
</dbReference>
<accession>A0ABW6VMR0</accession>